<dbReference type="Pfam" id="PF17186">
    <property type="entry name" value="Lipocalin_9"/>
    <property type="match status" value="1"/>
</dbReference>
<accession>A0ABX8JM20</accession>
<organism evidence="2 3">
    <name type="scientific">Geomonas diazotrophica</name>
    <dbReference type="NCBI Taxonomy" id="2843197"/>
    <lineage>
        <taxon>Bacteria</taxon>
        <taxon>Pseudomonadati</taxon>
        <taxon>Thermodesulfobacteriota</taxon>
        <taxon>Desulfuromonadia</taxon>
        <taxon>Geobacterales</taxon>
        <taxon>Geobacteraceae</taxon>
        <taxon>Geomonas</taxon>
    </lineage>
</organism>
<evidence type="ECO:0000313" key="2">
    <source>
        <dbReference type="EMBL" id="QWV99413.1"/>
    </source>
</evidence>
<evidence type="ECO:0000313" key="3">
    <source>
        <dbReference type="Proteomes" id="UP000683493"/>
    </source>
</evidence>
<evidence type="ECO:0000259" key="1">
    <source>
        <dbReference type="Pfam" id="PF07143"/>
    </source>
</evidence>
<sequence>MRRLLFIAAAVILAALLLWYLWSAWRPAATARPETFSVTQTLGGGGAPGYLRAEKPRRFSFPADHGPHPGYRNEWWYFTGNLQASDGRRFGYQLTFFKTALTPGAEARLSAWGTNQVYMAHFAVTDVAAKRFRFAERFSRGALGLADAGGDPLAVRLENWAMLQNSGRPWGVRLTAAEPDMAVDFNLVSVKPEILNGAGGLSRKGGTAGNASYYYSIPRMATSGTLRIGKERFAVSGLSWLDREWSTSALEQDQVGWDWFALQLDDGRDVMFYRLRKRDGSSDPFSGGTLVAPDGHSIVLKREDVQLEVVRWWESPASRVRYPSVWRLRVPAARIALEIEPRLADQELLTGFRYWEGAVAVRGVEGSPGGSGYLEMTGYSSGSADNSGTVGR</sequence>
<dbReference type="InterPro" id="IPR010791">
    <property type="entry name" value="AttH_dom"/>
</dbReference>
<name>A0ABX8JM20_9BACT</name>
<dbReference type="EMBL" id="CP076724">
    <property type="protein sequence ID" value="QWV99413.1"/>
    <property type="molecule type" value="Genomic_DNA"/>
</dbReference>
<feature type="domain" description="AttH" evidence="1">
    <location>
        <begin position="74"/>
        <end position="247"/>
    </location>
</feature>
<dbReference type="PANTHER" id="PTHR38591">
    <property type="entry name" value="HYDROLASE"/>
    <property type="match status" value="1"/>
</dbReference>
<dbReference type="Pfam" id="PF07143">
    <property type="entry name" value="CrtC"/>
    <property type="match status" value="1"/>
</dbReference>
<keyword evidence="3" id="KW-1185">Reference proteome</keyword>
<dbReference type="Proteomes" id="UP000683493">
    <property type="component" value="Chromosome"/>
</dbReference>
<gene>
    <name evidence="2" type="ORF">KP005_09105</name>
</gene>
<reference evidence="2 3" key="1">
    <citation type="submission" date="2021-06" db="EMBL/GenBank/DDBJ databases">
        <title>Gemonas diversity in paddy soil.</title>
        <authorList>
            <person name="Liu G."/>
        </authorList>
    </citation>
    <scope>NUCLEOTIDE SEQUENCE [LARGE SCALE GENOMIC DNA]</scope>
    <source>
        <strain evidence="2 3">RG29</strain>
    </source>
</reference>
<dbReference type="PANTHER" id="PTHR38591:SF1">
    <property type="entry name" value="BLL1000 PROTEIN"/>
    <property type="match status" value="1"/>
</dbReference>
<proteinExistence type="predicted"/>
<protein>
    <submittedName>
        <fullName evidence="2">Carotenoid 1,2-hydratase</fullName>
    </submittedName>
</protein>